<organism evidence="1 2">
    <name type="scientific">Bacteroides faecichinchillae</name>
    <dbReference type="NCBI Taxonomy" id="871325"/>
    <lineage>
        <taxon>Bacteria</taxon>
        <taxon>Pseudomonadati</taxon>
        <taxon>Bacteroidota</taxon>
        <taxon>Bacteroidia</taxon>
        <taxon>Bacteroidales</taxon>
        <taxon>Bacteroidaceae</taxon>
        <taxon>Bacteroides</taxon>
    </lineage>
</organism>
<reference evidence="1 2" key="1">
    <citation type="submission" date="2016-11" db="EMBL/GenBank/DDBJ databases">
        <authorList>
            <person name="Jaros S."/>
            <person name="Januszkiewicz K."/>
            <person name="Wedrychowicz H."/>
        </authorList>
    </citation>
    <scope>NUCLEOTIDE SEQUENCE [LARGE SCALE GENOMIC DNA]</scope>
    <source>
        <strain evidence="1 2">DSM 26883</strain>
    </source>
</reference>
<accession>A0A1M4Y6Y3</accession>
<proteinExistence type="predicted"/>
<gene>
    <name evidence="1" type="ORF">SAMN05444349_1104</name>
</gene>
<dbReference type="STRING" id="871325.SAMN05444349_1104"/>
<dbReference type="EMBL" id="FQVD01000010">
    <property type="protein sequence ID" value="SHF01564.1"/>
    <property type="molecule type" value="Genomic_DNA"/>
</dbReference>
<sequence length="40" mass="4725">MKKLNDVDPGPMVLLLPLQILFSRNNIMKDIPEKYLIQRE</sequence>
<name>A0A1M4Y6Y3_9BACE</name>
<dbReference type="AlphaFoldDB" id="A0A1M4Y6Y3"/>
<evidence type="ECO:0000313" key="2">
    <source>
        <dbReference type="Proteomes" id="UP000184436"/>
    </source>
</evidence>
<keyword evidence="2" id="KW-1185">Reference proteome</keyword>
<protein>
    <submittedName>
        <fullName evidence="1">Uncharacterized protein</fullName>
    </submittedName>
</protein>
<dbReference type="Proteomes" id="UP000184436">
    <property type="component" value="Unassembled WGS sequence"/>
</dbReference>
<evidence type="ECO:0000313" key="1">
    <source>
        <dbReference type="EMBL" id="SHF01564.1"/>
    </source>
</evidence>